<dbReference type="GO" id="GO:0005886">
    <property type="term" value="C:plasma membrane"/>
    <property type="evidence" value="ECO:0007669"/>
    <property type="project" value="TreeGrafter"/>
</dbReference>
<keyword evidence="1" id="KW-0808">Transferase</keyword>
<accession>A0A0V1BDX4</accession>
<evidence type="ECO:0000313" key="5">
    <source>
        <dbReference type="Proteomes" id="UP000054776"/>
    </source>
</evidence>
<dbReference type="Gene3D" id="3.30.810.10">
    <property type="entry name" value="2-Layer Sandwich"/>
    <property type="match status" value="1"/>
</dbReference>
<dbReference type="GO" id="GO:0046854">
    <property type="term" value="P:phosphatidylinositol phosphate biosynthetic process"/>
    <property type="evidence" value="ECO:0007669"/>
    <property type="project" value="TreeGrafter"/>
</dbReference>
<dbReference type="InterPro" id="IPR027483">
    <property type="entry name" value="PInositol-4-P-4/5-kinase_C_sf"/>
</dbReference>
<sequence length="712" mass="81522">MLNHFVRITRKKNIYANFPNFVLNTGSEPSSLILEQYQSEQYSPCFIQTVALNLHNNLKHFLLKRQPEYINFVHVNLLSQYGCRLCERENFLRACNQLFIDFRLRPFASFIPEQNSSPSSTSSTLVIRQMSGSGFDNVLELQTSCDADSSGKVGNAEGTGDSKNERKKIGHRRVDLETGEVTYKKVPTTQIMGAIQLGIANSIGSLVREPERDVLLQDFEYVEQVYFPRFARYFSAGTHVTPSHPYSDFRFKTYAPIAFRYFRELFNIKPEDFMASLCGVPLRELSNPGASGSIFYISSDDKFIVKTVQHREAEFLQKLLPGYYMNLNQNPKTLLPKFFGFYCFQSLGKNVRLVVMNNLLPSTIKLHLKYDLKGSTYKRRASRYERTKLTPTLKDLDFLDSASPISLDVNTYDALMKTISRDCLVLKSFKIMDYSLLMGIHNIDQSLRDKGVDVPSSQVESNTDESQSYSNKFIEPRERRVVRQKTVFSTWESIQADTVPVDLGDEYPAGGIFGLNAKGDRVLIFLGIIDILQNYRLFKKIEHSWKSLMHDGDSISVHHPNFYANRFKDFMANNVFKRDTFPVKHSSSKKKMQKKSTNVIAEDSQQTLHYGHVSPSAFASESSREQWGCNILKHSDMIKFNLASKPDIVPTLLEASFSEDKSAFDVDRSISELPSLSKDDSSEWYANTQISLREIRKRELDRLFAADSKNTR</sequence>
<feature type="domain" description="PIPK" evidence="3">
    <location>
        <begin position="187"/>
        <end position="575"/>
    </location>
</feature>
<dbReference type="InParanoid" id="A0A0V1BDX4"/>
<dbReference type="Pfam" id="PF01504">
    <property type="entry name" value="PIP5K"/>
    <property type="match status" value="1"/>
</dbReference>
<protein>
    <submittedName>
        <fullName evidence="4">Phosphatidylinositol 4-phosphate 5-kinase type-1 alpha</fullName>
    </submittedName>
</protein>
<dbReference type="SUPFAM" id="SSF56104">
    <property type="entry name" value="SAICAR synthase-like"/>
    <property type="match status" value="1"/>
</dbReference>
<proteinExistence type="predicted"/>
<name>A0A0V1BDX4_TRISP</name>
<dbReference type="GO" id="GO:0005524">
    <property type="term" value="F:ATP binding"/>
    <property type="evidence" value="ECO:0007669"/>
    <property type="project" value="UniProtKB-UniRule"/>
</dbReference>
<feature type="region of interest" description="Disordered" evidence="2">
    <location>
        <begin position="146"/>
        <end position="168"/>
    </location>
</feature>
<dbReference type="eggNOG" id="KOG0229">
    <property type="taxonomic scope" value="Eukaryota"/>
</dbReference>
<dbReference type="STRING" id="6334.A0A0V1BDX4"/>
<dbReference type="EMBL" id="JYDH01000056">
    <property type="protein sequence ID" value="KRY35253.1"/>
    <property type="molecule type" value="Genomic_DNA"/>
</dbReference>
<dbReference type="PROSITE" id="PS51455">
    <property type="entry name" value="PIPK"/>
    <property type="match status" value="1"/>
</dbReference>
<dbReference type="Gene3D" id="3.30.800.10">
    <property type="entry name" value="Phosphatidylinositol Phosphate Kinase II Beta"/>
    <property type="match status" value="1"/>
</dbReference>
<dbReference type="Proteomes" id="UP000054776">
    <property type="component" value="Unassembled WGS sequence"/>
</dbReference>
<keyword evidence="1" id="KW-0547">Nucleotide-binding</keyword>
<dbReference type="CDD" id="cd17301">
    <property type="entry name" value="PIPKc_PIP5KI"/>
    <property type="match status" value="1"/>
</dbReference>
<evidence type="ECO:0000256" key="1">
    <source>
        <dbReference type="PROSITE-ProRule" id="PRU00781"/>
    </source>
</evidence>
<gene>
    <name evidence="4" type="primary">Pip5k1a</name>
    <name evidence="4" type="ORF">T01_793</name>
</gene>
<reference evidence="4 5" key="1">
    <citation type="submission" date="2015-01" db="EMBL/GenBank/DDBJ databases">
        <title>Evolution of Trichinella species and genotypes.</title>
        <authorList>
            <person name="Korhonen P.K."/>
            <person name="Edoardo P."/>
            <person name="Giuseppe L.R."/>
            <person name="Gasser R.B."/>
        </authorList>
    </citation>
    <scope>NUCLEOTIDE SEQUENCE [LARGE SCALE GENOMIC DNA]</scope>
    <source>
        <strain evidence="4">ISS3</strain>
    </source>
</reference>
<organism evidence="4 5">
    <name type="scientific">Trichinella spiralis</name>
    <name type="common">Trichina worm</name>
    <dbReference type="NCBI Taxonomy" id="6334"/>
    <lineage>
        <taxon>Eukaryota</taxon>
        <taxon>Metazoa</taxon>
        <taxon>Ecdysozoa</taxon>
        <taxon>Nematoda</taxon>
        <taxon>Enoplea</taxon>
        <taxon>Dorylaimia</taxon>
        <taxon>Trichinellida</taxon>
        <taxon>Trichinellidae</taxon>
        <taxon>Trichinella</taxon>
    </lineage>
</organism>
<dbReference type="PANTHER" id="PTHR23086:SF101">
    <property type="entry name" value="LP03320P-RELATED"/>
    <property type="match status" value="1"/>
</dbReference>
<keyword evidence="1 4" id="KW-0418">Kinase</keyword>
<dbReference type="InterPro" id="IPR023610">
    <property type="entry name" value="PInositol-4/5-P-5/4-kinase"/>
</dbReference>
<evidence type="ECO:0000313" key="4">
    <source>
        <dbReference type="EMBL" id="KRY35253.1"/>
    </source>
</evidence>
<dbReference type="OrthoDB" id="70770at2759"/>
<evidence type="ECO:0000256" key="2">
    <source>
        <dbReference type="SAM" id="MobiDB-lite"/>
    </source>
</evidence>
<dbReference type="AlphaFoldDB" id="A0A0V1BDX4"/>
<keyword evidence="5" id="KW-1185">Reference proteome</keyword>
<keyword evidence="1" id="KW-0067">ATP-binding</keyword>
<comment type="caution">
    <text evidence="4">The sequence shown here is derived from an EMBL/GenBank/DDBJ whole genome shotgun (WGS) entry which is preliminary data.</text>
</comment>
<dbReference type="PANTHER" id="PTHR23086">
    <property type="entry name" value="PHOSPHATIDYLINOSITOL-4-PHOSPHATE 5-KINASE"/>
    <property type="match status" value="1"/>
</dbReference>
<dbReference type="FunCoup" id="A0A0V1BDX4">
    <property type="interactions" value="1282"/>
</dbReference>
<dbReference type="InterPro" id="IPR002498">
    <property type="entry name" value="PInositol-4-P-4/5-kinase_core"/>
</dbReference>
<dbReference type="SMART" id="SM00330">
    <property type="entry name" value="PIPKc"/>
    <property type="match status" value="1"/>
</dbReference>
<evidence type="ECO:0000259" key="3">
    <source>
        <dbReference type="PROSITE" id="PS51455"/>
    </source>
</evidence>
<dbReference type="GO" id="GO:0016308">
    <property type="term" value="F:1-phosphatidylinositol-4-phosphate 5-kinase activity"/>
    <property type="evidence" value="ECO:0007669"/>
    <property type="project" value="TreeGrafter"/>
</dbReference>
<dbReference type="InterPro" id="IPR027484">
    <property type="entry name" value="PInositol-4-P-5-kinase_N"/>
</dbReference>